<keyword evidence="4" id="KW-1185">Reference proteome</keyword>
<reference evidence="3" key="2">
    <citation type="submission" date="2025-09" db="UniProtKB">
        <authorList>
            <consortium name="Ensembl"/>
        </authorList>
    </citation>
    <scope>IDENTIFICATION</scope>
</reference>
<organism evidence="3 4">
    <name type="scientific">Chelydra serpentina</name>
    <name type="common">Snapping turtle</name>
    <name type="synonym">Testudo serpentina</name>
    <dbReference type="NCBI Taxonomy" id="8475"/>
    <lineage>
        <taxon>Eukaryota</taxon>
        <taxon>Metazoa</taxon>
        <taxon>Chordata</taxon>
        <taxon>Craniata</taxon>
        <taxon>Vertebrata</taxon>
        <taxon>Euteleostomi</taxon>
        <taxon>Archelosauria</taxon>
        <taxon>Testudinata</taxon>
        <taxon>Testudines</taxon>
        <taxon>Cryptodira</taxon>
        <taxon>Durocryptodira</taxon>
        <taxon>Americhelydia</taxon>
        <taxon>Chelydroidea</taxon>
        <taxon>Chelydridae</taxon>
        <taxon>Chelydra</taxon>
    </lineage>
</organism>
<dbReference type="InterPro" id="IPR003591">
    <property type="entry name" value="Leu-rich_rpt_typical-subtyp"/>
</dbReference>
<sequence length="229" mass="26624">PLPIHYGPKNKDALSVHVTDRIFFIDLANKQQTTIPLQIFELEDLEELHLEKNLIESVPGDIHRLNKVKVLYLNKNYIHDICEEFGELKYLQSLDLSSNPLSYSSLHIISKLQALRQLRLYDVNLDEFPVEICKCLHHVELLGLSGNNLRYLPKEIVNLRKLKEIYLQKNRFESFPLELCHLLTLEIIDLEQNLVSFVPEEIVSLTNLVKLFLAFNNLINNNTSLTPRT</sequence>
<reference evidence="3" key="1">
    <citation type="submission" date="2025-08" db="UniProtKB">
        <authorList>
            <consortium name="Ensembl"/>
        </authorList>
    </citation>
    <scope>IDENTIFICATION</scope>
</reference>
<keyword evidence="1" id="KW-0433">Leucine-rich repeat</keyword>
<dbReference type="InterPro" id="IPR001611">
    <property type="entry name" value="Leu-rich_rpt"/>
</dbReference>
<dbReference type="Gene3D" id="3.80.10.10">
    <property type="entry name" value="Ribonuclease Inhibitor"/>
    <property type="match status" value="1"/>
</dbReference>
<dbReference type="SUPFAM" id="SSF52058">
    <property type="entry name" value="L domain-like"/>
    <property type="match status" value="1"/>
</dbReference>
<dbReference type="PANTHER" id="PTHR48051:SF40">
    <property type="entry name" value="LEUCINE-RICH REPEAT AND IQ DOMAIN-CONTAINING PROTEIN 4-LIKE"/>
    <property type="match status" value="1"/>
</dbReference>
<dbReference type="Pfam" id="PF13855">
    <property type="entry name" value="LRR_8"/>
    <property type="match status" value="1"/>
</dbReference>
<dbReference type="PANTHER" id="PTHR48051">
    <property type="match status" value="1"/>
</dbReference>
<evidence type="ECO:0000313" key="4">
    <source>
        <dbReference type="Proteomes" id="UP000694403"/>
    </source>
</evidence>
<proteinExistence type="predicted"/>
<keyword evidence="2" id="KW-0677">Repeat</keyword>
<dbReference type="Ensembl" id="ENSCSRT00000002437.1">
    <property type="protein sequence ID" value="ENSCSRP00000002369.1"/>
    <property type="gene ID" value="ENSCSRG00000001825.1"/>
</dbReference>
<dbReference type="SMART" id="SM00369">
    <property type="entry name" value="LRR_TYP"/>
    <property type="match status" value="5"/>
</dbReference>
<protein>
    <submittedName>
        <fullName evidence="3">Uncharacterized protein</fullName>
    </submittedName>
</protein>
<evidence type="ECO:0000256" key="2">
    <source>
        <dbReference type="ARBA" id="ARBA00022737"/>
    </source>
</evidence>
<dbReference type="InterPro" id="IPR050216">
    <property type="entry name" value="LRR_domain-containing"/>
</dbReference>
<evidence type="ECO:0000256" key="1">
    <source>
        <dbReference type="ARBA" id="ARBA00022614"/>
    </source>
</evidence>
<dbReference type="GO" id="GO:0005737">
    <property type="term" value="C:cytoplasm"/>
    <property type="evidence" value="ECO:0007669"/>
    <property type="project" value="TreeGrafter"/>
</dbReference>
<accession>A0A8C3RN79</accession>
<dbReference type="Proteomes" id="UP000694403">
    <property type="component" value="Unplaced"/>
</dbReference>
<name>A0A8C3RN79_CHESE</name>
<dbReference type="AlphaFoldDB" id="A0A8C3RN79"/>
<evidence type="ECO:0000313" key="3">
    <source>
        <dbReference type="Ensembl" id="ENSCSRP00000002369.1"/>
    </source>
</evidence>
<dbReference type="InterPro" id="IPR032675">
    <property type="entry name" value="LRR_dom_sf"/>
</dbReference>